<accession>A0AC59YDW8</accession>
<protein>
    <submittedName>
        <fullName evidence="1">Uncharacterized protein</fullName>
    </submittedName>
</protein>
<proteinExistence type="predicted"/>
<evidence type="ECO:0000313" key="1">
    <source>
        <dbReference type="EMBL" id="CAM9592518.1"/>
    </source>
</evidence>
<gene>
    <name evidence="1" type="ORF">MRATA1EN22A_LOCUS4694</name>
</gene>
<reference evidence="1" key="2">
    <citation type="submission" date="2025-03" db="EMBL/GenBank/DDBJ databases">
        <authorList>
            <consortium name="ELIXIR-Norway"/>
            <consortium name="Elixir Norway"/>
        </authorList>
    </citation>
    <scope>NUCLEOTIDE SEQUENCE</scope>
</reference>
<dbReference type="Proteomes" id="UP001162501">
    <property type="component" value="Chromosome 13"/>
</dbReference>
<evidence type="ECO:0000313" key="2">
    <source>
        <dbReference type="Proteomes" id="UP001162501"/>
    </source>
</evidence>
<sequence length="220" mass="24510">MERKKDRVDESSALTALVMLVVEKIFREDDILVITAPLSSTPATKPFILGAQSWPNGFICLAQSPCLNISLRSHTHFGKLGKYKDNSKIHFQARPSLLKHSEQKVSTHEEPKLMDVQSFTVAEAGEGSAEDQHGGRYYRSLLVPDLVVKCLLPVHCSVVTLCYSMDCSFEGSSVHGISQARILEWVAISSSRAVPPTSEQVRASWDPTRNRKRRRRGYAG</sequence>
<name>A0AC59YDW8_RANTA</name>
<organism evidence="1 2">
    <name type="scientific">Rangifer tarandus platyrhynchus</name>
    <name type="common">Svalbard reindeer</name>
    <dbReference type="NCBI Taxonomy" id="3082113"/>
    <lineage>
        <taxon>Eukaryota</taxon>
        <taxon>Metazoa</taxon>
        <taxon>Chordata</taxon>
        <taxon>Craniata</taxon>
        <taxon>Vertebrata</taxon>
        <taxon>Euteleostomi</taxon>
        <taxon>Mammalia</taxon>
        <taxon>Eutheria</taxon>
        <taxon>Laurasiatheria</taxon>
        <taxon>Artiodactyla</taxon>
        <taxon>Ruminantia</taxon>
        <taxon>Pecora</taxon>
        <taxon>Cervidae</taxon>
        <taxon>Odocoileinae</taxon>
        <taxon>Rangifer</taxon>
    </lineage>
</organism>
<reference evidence="1" key="1">
    <citation type="submission" date="2023-05" db="EMBL/GenBank/DDBJ databases">
        <authorList>
            <consortium name="ELIXIR-Norway"/>
        </authorList>
    </citation>
    <scope>NUCLEOTIDE SEQUENCE</scope>
</reference>
<dbReference type="EMBL" id="OX596097">
    <property type="protein sequence ID" value="CAM9592518.1"/>
    <property type="molecule type" value="Genomic_DNA"/>
</dbReference>